<evidence type="ECO:0000313" key="2">
    <source>
        <dbReference type="Proteomes" id="UP000318741"/>
    </source>
</evidence>
<proteinExistence type="predicted"/>
<protein>
    <submittedName>
        <fullName evidence="1">Uncharacterized protein</fullName>
    </submittedName>
</protein>
<dbReference type="AlphaFoldDB" id="A0A517PFR2"/>
<sequence>MISSRSRLPRHDDELPNELVELARQIAALPPELQPALEKPFSQVVESVRRRRRILGVVQEALSQLRLDIKYLMFDLDMTKRERDELLAD</sequence>
<name>A0A517PFR2_9PLAN</name>
<accession>A0A517PFR2</accession>
<dbReference type="Proteomes" id="UP000318741">
    <property type="component" value="Chromosome"/>
</dbReference>
<evidence type="ECO:0000313" key="1">
    <source>
        <dbReference type="EMBL" id="QDT18198.1"/>
    </source>
</evidence>
<dbReference type="KEGG" id="acaf:CA12_43390"/>
<keyword evidence="2" id="KW-1185">Reference proteome</keyword>
<organism evidence="1 2">
    <name type="scientific">Alienimonas californiensis</name>
    <dbReference type="NCBI Taxonomy" id="2527989"/>
    <lineage>
        <taxon>Bacteria</taxon>
        <taxon>Pseudomonadati</taxon>
        <taxon>Planctomycetota</taxon>
        <taxon>Planctomycetia</taxon>
        <taxon>Planctomycetales</taxon>
        <taxon>Planctomycetaceae</taxon>
        <taxon>Alienimonas</taxon>
    </lineage>
</organism>
<reference evidence="1 2" key="1">
    <citation type="submission" date="2019-02" db="EMBL/GenBank/DDBJ databases">
        <title>Deep-cultivation of Planctomycetes and their phenomic and genomic characterization uncovers novel biology.</title>
        <authorList>
            <person name="Wiegand S."/>
            <person name="Jogler M."/>
            <person name="Boedeker C."/>
            <person name="Pinto D."/>
            <person name="Vollmers J."/>
            <person name="Rivas-Marin E."/>
            <person name="Kohn T."/>
            <person name="Peeters S.H."/>
            <person name="Heuer A."/>
            <person name="Rast P."/>
            <person name="Oberbeckmann S."/>
            <person name="Bunk B."/>
            <person name="Jeske O."/>
            <person name="Meyerdierks A."/>
            <person name="Storesund J.E."/>
            <person name="Kallscheuer N."/>
            <person name="Luecker S."/>
            <person name="Lage O.M."/>
            <person name="Pohl T."/>
            <person name="Merkel B.J."/>
            <person name="Hornburger P."/>
            <person name="Mueller R.-W."/>
            <person name="Bruemmer F."/>
            <person name="Labrenz M."/>
            <person name="Spormann A.M."/>
            <person name="Op den Camp H."/>
            <person name="Overmann J."/>
            <person name="Amann R."/>
            <person name="Jetten M.S.M."/>
            <person name="Mascher T."/>
            <person name="Medema M.H."/>
            <person name="Devos D.P."/>
            <person name="Kaster A.-K."/>
            <person name="Ovreas L."/>
            <person name="Rohde M."/>
            <person name="Galperin M.Y."/>
            <person name="Jogler C."/>
        </authorList>
    </citation>
    <scope>NUCLEOTIDE SEQUENCE [LARGE SCALE GENOMIC DNA]</scope>
    <source>
        <strain evidence="1 2">CA12</strain>
    </source>
</reference>
<dbReference type="EMBL" id="CP036265">
    <property type="protein sequence ID" value="QDT18198.1"/>
    <property type="molecule type" value="Genomic_DNA"/>
</dbReference>
<gene>
    <name evidence="1" type="ORF">CA12_43390</name>
</gene>